<dbReference type="Proteomes" id="UP000036681">
    <property type="component" value="Unplaced"/>
</dbReference>
<feature type="transmembrane region" description="Helical" evidence="1">
    <location>
        <begin position="87"/>
        <end position="108"/>
    </location>
</feature>
<keyword evidence="1" id="KW-0472">Membrane</keyword>
<keyword evidence="1" id="KW-1133">Transmembrane helix</keyword>
<name>A0A0M3HUQ9_ASCLU</name>
<evidence type="ECO:0000313" key="3">
    <source>
        <dbReference type="WBParaSite" id="ALUE_0000656701-mRNA-1"/>
    </source>
</evidence>
<keyword evidence="2" id="KW-1185">Reference proteome</keyword>
<evidence type="ECO:0000256" key="1">
    <source>
        <dbReference type="SAM" id="Phobius"/>
    </source>
</evidence>
<accession>A0A0M3HUQ9</accession>
<organism evidence="2 3">
    <name type="scientific">Ascaris lumbricoides</name>
    <name type="common">Giant roundworm</name>
    <dbReference type="NCBI Taxonomy" id="6252"/>
    <lineage>
        <taxon>Eukaryota</taxon>
        <taxon>Metazoa</taxon>
        <taxon>Ecdysozoa</taxon>
        <taxon>Nematoda</taxon>
        <taxon>Chromadorea</taxon>
        <taxon>Rhabditida</taxon>
        <taxon>Spirurina</taxon>
        <taxon>Ascaridomorpha</taxon>
        <taxon>Ascaridoidea</taxon>
        <taxon>Ascarididae</taxon>
        <taxon>Ascaris</taxon>
    </lineage>
</organism>
<keyword evidence="1" id="KW-0812">Transmembrane</keyword>
<sequence>MAQPSTSGINQETIASNYSVDRVVSQVEQVSGLINDLVISAKQRVDGVAARGQESLAGFAKQFAIGKEEVDHMLSIVEVKTKDFPLVAFYVLLIMMLIIVLTSLLYLLTTGSARVANRYYRMKPPQRPETV</sequence>
<dbReference type="AlphaFoldDB" id="A0A0M3HUQ9"/>
<proteinExistence type="predicted"/>
<evidence type="ECO:0000313" key="2">
    <source>
        <dbReference type="Proteomes" id="UP000036681"/>
    </source>
</evidence>
<reference evidence="3" key="1">
    <citation type="submission" date="2017-02" db="UniProtKB">
        <authorList>
            <consortium name="WormBaseParasite"/>
        </authorList>
    </citation>
    <scope>IDENTIFICATION</scope>
</reference>
<protein>
    <submittedName>
        <fullName evidence="3">Transmembrane protein</fullName>
    </submittedName>
</protein>
<dbReference type="WBParaSite" id="ALUE_0000656701-mRNA-1">
    <property type="protein sequence ID" value="ALUE_0000656701-mRNA-1"/>
    <property type="gene ID" value="ALUE_0000656701"/>
</dbReference>